<evidence type="ECO:0000259" key="12">
    <source>
        <dbReference type="Pfam" id="PF07715"/>
    </source>
</evidence>
<evidence type="ECO:0000256" key="1">
    <source>
        <dbReference type="ARBA" id="ARBA00004571"/>
    </source>
</evidence>
<dbReference type="PANTHER" id="PTHR32552">
    <property type="entry name" value="FERRICHROME IRON RECEPTOR-RELATED"/>
    <property type="match status" value="1"/>
</dbReference>
<evidence type="ECO:0000256" key="7">
    <source>
        <dbReference type="ARBA" id="ARBA00023065"/>
    </source>
</evidence>
<dbReference type="InterPro" id="IPR012910">
    <property type="entry name" value="Plug_dom"/>
</dbReference>
<evidence type="ECO:0000256" key="4">
    <source>
        <dbReference type="ARBA" id="ARBA00022496"/>
    </source>
</evidence>
<organism evidence="13 14">
    <name type="scientific">Pelagicoccus albus</name>
    <dbReference type="NCBI Taxonomy" id="415222"/>
    <lineage>
        <taxon>Bacteria</taxon>
        <taxon>Pseudomonadati</taxon>
        <taxon>Verrucomicrobiota</taxon>
        <taxon>Opitutia</taxon>
        <taxon>Puniceicoccales</taxon>
        <taxon>Pelagicoccaceae</taxon>
        <taxon>Pelagicoccus</taxon>
    </lineage>
</organism>
<dbReference type="InterPro" id="IPR039426">
    <property type="entry name" value="TonB-dep_rcpt-like"/>
</dbReference>
<evidence type="ECO:0000256" key="2">
    <source>
        <dbReference type="ARBA" id="ARBA00022448"/>
    </source>
</evidence>
<keyword evidence="3" id="KW-1134">Transmembrane beta strand</keyword>
<accession>A0A7X1B3J3</accession>
<evidence type="ECO:0000256" key="5">
    <source>
        <dbReference type="ARBA" id="ARBA00022692"/>
    </source>
</evidence>
<dbReference type="SUPFAM" id="SSF56935">
    <property type="entry name" value="Porins"/>
    <property type="match status" value="1"/>
</dbReference>
<comment type="caution">
    <text evidence="13">The sequence shown here is derived from an EMBL/GenBank/DDBJ whole genome shotgun (WGS) entry which is preliminary data.</text>
</comment>
<evidence type="ECO:0000313" key="14">
    <source>
        <dbReference type="Proteomes" id="UP000526501"/>
    </source>
</evidence>
<keyword evidence="10" id="KW-0998">Cell outer membrane</keyword>
<dbReference type="PANTHER" id="PTHR32552:SF81">
    <property type="entry name" value="TONB-DEPENDENT OUTER MEMBRANE RECEPTOR"/>
    <property type="match status" value="1"/>
</dbReference>
<keyword evidence="2" id="KW-0813">Transport</keyword>
<evidence type="ECO:0000256" key="10">
    <source>
        <dbReference type="ARBA" id="ARBA00023237"/>
    </source>
</evidence>
<dbReference type="PROSITE" id="PS51257">
    <property type="entry name" value="PROKAR_LIPOPROTEIN"/>
    <property type="match status" value="1"/>
</dbReference>
<evidence type="ECO:0000256" key="8">
    <source>
        <dbReference type="ARBA" id="ARBA00023077"/>
    </source>
</evidence>
<dbReference type="Proteomes" id="UP000526501">
    <property type="component" value="Unassembled WGS sequence"/>
</dbReference>
<protein>
    <submittedName>
        <fullName evidence="13">TonB-dependent receptor plug domain-containing protein</fullName>
    </submittedName>
</protein>
<keyword evidence="11" id="KW-0732">Signal</keyword>
<feature type="domain" description="TonB-dependent receptor plug" evidence="12">
    <location>
        <begin position="73"/>
        <end position="196"/>
    </location>
</feature>
<comment type="subcellular location">
    <subcellularLocation>
        <location evidence="1">Cell outer membrane</location>
        <topology evidence="1">Multi-pass membrane protein</topology>
    </subcellularLocation>
</comment>
<keyword evidence="9" id="KW-0472">Membrane</keyword>
<keyword evidence="13" id="KW-0675">Receptor</keyword>
<dbReference type="Pfam" id="PF07715">
    <property type="entry name" value="Plug"/>
    <property type="match status" value="1"/>
</dbReference>
<dbReference type="InterPro" id="IPR037066">
    <property type="entry name" value="Plug_dom_sf"/>
</dbReference>
<feature type="signal peptide" evidence="11">
    <location>
        <begin position="1"/>
        <end position="30"/>
    </location>
</feature>
<dbReference type="RefSeq" id="WP_185658890.1">
    <property type="nucleotide sequence ID" value="NZ_CAWPOO010000005.1"/>
</dbReference>
<dbReference type="EMBL" id="JACHVC010000005">
    <property type="protein sequence ID" value="MBC2605005.1"/>
    <property type="molecule type" value="Genomic_DNA"/>
</dbReference>
<keyword evidence="5" id="KW-0812">Transmembrane</keyword>
<reference evidence="13 14" key="1">
    <citation type="submission" date="2020-07" db="EMBL/GenBank/DDBJ databases">
        <authorList>
            <person name="Feng X."/>
        </authorList>
    </citation>
    <scope>NUCLEOTIDE SEQUENCE [LARGE SCALE GENOMIC DNA]</scope>
    <source>
        <strain evidence="13 14">JCM23202</strain>
    </source>
</reference>
<dbReference type="InterPro" id="IPR036942">
    <property type="entry name" value="Beta-barrel_TonB_sf"/>
</dbReference>
<evidence type="ECO:0000313" key="13">
    <source>
        <dbReference type="EMBL" id="MBC2605005.1"/>
    </source>
</evidence>
<dbReference type="AlphaFoldDB" id="A0A7X1B3J3"/>
<evidence type="ECO:0000256" key="6">
    <source>
        <dbReference type="ARBA" id="ARBA00023004"/>
    </source>
</evidence>
<evidence type="ECO:0000256" key="11">
    <source>
        <dbReference type="SAM" id="SignalP"/>
    </source>
</evidence>
<evidence type="ECO:0000256" key="3">
    <source>
        <dbReference type="ARBA" id="ARBA00022452"/>
    </source>
</evidence>
<evidence type="ECO:0000256" key="9">
    <source>
        <dbReference type="ARBA" id="ARBA00023136"/>
    </source>
</evidence>
<keyword evidence="6" id="KW-0408">Iron</keyword>
<keyword evidence="4" id="KW-0410">Iron transport</keyword>
<keyword evidence="14" id="KW-1185">Reference proteome</keyword>
<dbReference type="Gene3D" id="2.40.170.20">
    <property type="entry name" value="TonB-dependent receptor, beta-barrel domain"/>
    <property type="match status" value="1"/>
</dbReference>
<feature type="chain" id="PRO_5030977767" evidence="11">
    <location>
        <begin position="31"/>
        <end position="1223"/>
    </location>
</feature>
<keyword evidence="7" id="KW-0406">Ion transport</keyword>
<keyword evidence="8" id="KW-0798">TonB box</keyword>
<dbReference type="GO" id="GO:0009279">
    <property type="term" value="C:cell outer membrane"/>
    <property type="evidence" value="ECO:0007669"/>
    <property type="project" value="UniProtKB-SubCell"/>
</dbReference>
<dbReference type="GO" id="GO:0006826">
    <property type="term" value="P:iron ion transport"/>
    <property type="evidence" value="ECO:0007669"/>
    <property type="project" value="UniProtKB-KW"/>
</dbReference>
<sequence length="1223" mass="136029">MKQTNKNPIPRFRHALALSLLLGACSVGYAQESDLDLEDEEVFELSPFEVNSSNDTGYYAENTLAGSRLNTKVADLGASISVITMQQLDDTASTDINDVFRYEANTEGSATYTPSVQAMRGDGVVDVNAGFTAGNNGAPLTNNTANRIRGLGTPSTATNNYESNPNVPFDSYNVQSIEISRGPNSLLFGMGSPAGVVNSNTASAVIGAATNKVQVRFDDRGSHRASYSFNRTLVEDKLAVFGAILVDKKNFERKPSFDTTERAYGAITYEPFEKTRLRLTLEKFSNEHSRPNTLTPRDAVTPWIEGGSWGYNPATGMLTNAAGDTVGPIAQRSSSPRMDETRAYIATLDGYDASLWNDDQTTYNGVAIYGWNALSNVDSIMYTPGIEFGNSSRPKMQIANGDLFSYNYYYGGAYRTGFNIDPTVREPLVVTSEEIYADPVRSAAFDTAYTQSRLNPSYNQLESGALIGSYKWPGVTDTSVYDYTSTNILSMNFGKGDAKTYNLEFEQEILPDLNFNAGYFRQDYDSTTNYTVSQLNVATIYVDTNTHYPDGTVNPYYGKTYVYDFDPDQFVNNSRNESTRAMLAYTPDFTKNDNWTKWFGSHQLVGNLTTNKVTSQFIRKRWFVQDSEEGNESGVQMFTANPNPYLDGTPTGYSGTNRSVHRLYYLADPSDPNATVTQGSGAWYAEGYTGDMSYFNYSSNSWEGLEYTTGWVDTPWGTGSTQRQIDSESVALTSRLWEDRIIATFGYRTDDYKARSTTTAALQNEALETIADGMTPQEMWVDGVLQTDTILNRYSRWDSLSGNTKTVGGVIRPFSNWDNIDNEFLSTLGFSYNKSDNFNPPSSPAVDAFGTPLPKPTGEGEDYSVQFSLFEGKLFARVNWFESSNDNERTSPGASISRLTNNVDTTLFRNWARTIALINIGEDPTGENFGSDLSVAQEEALEDDIAAIWQLPYDYYADIGSIGATRSAVAEGMELSITYNPTKNWTIKMTAGEQETVYSGVLKQFDEWYDVRNPVWQSANAADYLLPQYQDLAQYYTFGGRRVDLTNFWSATGFNSNVSDDNQWGLVTVEDYYNNVVAPQYAIYSELEGQAAPGQRKYRSSLVTNYNFTDGRFKNFSVGGSVRWEDKAIIGYYGRPTPGSGSDDLTLSDISRPIYDDANTYSDIWFGYKKALNDNMNLKVQLNIVNAFEDGHLQVVGVNYDGSPNAYRIVDPRQFILTTTLDF</sequence>
<gene>
    <name evidence="13" type="ORF">H5P27_03010</name>
</gene>
<name>A0A7X1B3J3_9BACT</name>
<dbReference type="Gene3D" id="2.170.130.10">
    <property type="entry name" value="TonB-dependent receptor, plug domain"/>
    <property type="match status" value="1"/>
</dbReference>
<proteinExistence type="predicted"/>